<keyword evidence="2" id="KW-0067">ATP-binding</keyword>
<dbReference type="PANTHER" id="PTHR43788:SF6">
    <property type="entry name" value="DNA HELICASE B"/>
    <property type="match status" value="1"/>
</dbReference>
<keyword evidence="6" id="KW-1185">Reference proteome</keyword>
<dbReference type="GO" id="GO:0009338">
    <property type="term" value="C:exodeoxyribonuclease V complex"/>
    <property type="evidence" value="ECO:0007669"/>
    <property type="project" value="TreeGrafter"/>
</dbReference>
<feature type="region of interest" description="Disordered" evidence="3">
    <location>
        <begin position="1198"/>
        <end position="1217"/>
    </location>
</feature>
<dbReference type="Pfam" id="PF08751">
    <property type="entry name" value="TrwC"/>
    <property type="match status" value="1"/>
</dbReference>
<evidence type="ECO:0000259" key="4">
    <source>
        <dbReference type="Pfam" id="PF08751"/>
    </source>
</evidence>
<feature type="compositionally biased region" description="Polar residues" evidence="3">
    <location>
        <begin position="1207"/>
        <end position="1217"/>
    </location>
</feature>
<dbReference type="GO" id="GO:0005524">
    <property type="term" value="F:ATP binding"/>
    <property type="evidence" value="ECO:0007669"/>
    <property type="project" value="UniProtKB-KW"/>
</dbReference>
<dbReference type="SUPFAM" id="SSF55464">
    <property type="entry name" value="Origin of replication-binding domain, RBD-like"/>
    <property type="match status" value="1"/>
</dbReference>
<evidence type="ECO:0000313" key="5">
    <source>
        <dbReference type="EMBL" id="NED99291.1"/>
    </source>
</evidence>
<reference evidence="5 6" key="1">
    <citation type="submission" date="2020-02" db="EMBL/GenBank/DDBJ databases">
        <authorList>
            <person name="Li X.-J."/>
            <person name="Han X.-M."/>
        </authorList>
    </citation>
    <scope>NUCLEOTIDE SEQUENCE [LARGE SCALE GENOMIC DNA]</scope>
    <source>
        <strain evidence="5 6">CCTCC AB 2017055</strain>
    </source>
</reference>
<dbReference type="EMBL" id="JAAGOA010000002">
    <property type="protein sequence ID" value="NED99291.1"/>
    <property type="molecule type" value="Genomic_DNA"/>
</dbReference>
<accession>A0A6L9S3W4</accession>
<dbReference type="GO" id="GO:0017116">
    <property type="term" value="F:single-stranded DNA helicase activity"/>
    <property type="evidence" value="ECO:0007669"/>
    <property type="project" value="TreeGrafter"/>
</dbReference>
<dbReference type="AlphaFoldDB" id="A0A6L9S3W4"/>
<dbReference type="GO" id="GO:0006310">
    <property type="term" value="P:DNA recombination"/>
    <property type="evidence" value="ECO:0007669"/>
    <property type="project" value="TreeGrafter"/>
</dbReference>
<dbReference type="InterPro" id="IPR027417">
    <property type="entry name" value="P-loop_NTPase"/>
</dbReference>
<evidence type="ECO:0000313" key="6">
    <source>
        <dbReference type="Proteomes" id="UP000475214"/>
    </source>
</evidence>
<evidence type="ECO:0000256" key="3">
    <source>
        <dbReference type="SAM" id="MobiDB-lite"/>
    </source>
</evidence>
<dbReference type="Pfam" id="PF13604">
    <property type="entry name" value="AAA_30"/>
    <property type="match status" value="1"/>
</dbReference>
<evidence type="ECO:0000256" key="2">
    <source>
        <dbReference type="ARBA" id="ARBA00022840"/>
    </source>
</evidence>
<dbReference type="Proteomes" id="UP000475214">
    <property type="component" value="Unassembled WGS sequence"/>
</dbReference>
<keyword evidence="1" id="KW-0547">Nucleotide-binding</keyword>
<proteinExistence type="predicted"/>
<organism evidence="5 6">
    <name type="scientific">Phytoactinopolyspora halotolerans</name>
    <dbReference type="NCBI Taxonomy" id="1981512"/>
    <lineage>
        <taxon>Bacteria</taxon>
        <taxon>Bacillati</taxon>
        <taxon>Actinomycetota</taxon>
        <taxon>Actinomycetes</taxon>
        <taxon>Jiangellales</taxon>
        <taxon>Jiangellaceae</taxon>
        <taxon>Phytoactinopolyspora</taxon>
    </lineage>
</organism>
<dbReference type="NCBIfam" id="NF041492">
    <property type="entry name" value="MobF"/>
    <property type="match status" value="1"/>
</dbReference>
<dbReference type="PANTHER" id="PTHR43788">
    <property type="entry name" value="DNA2/NAM7 HELICASE FAMILY MEMBER"/>
    <property type="match status" value="1"/>
</dbReference>
<dbReference type="InterPro" id="IPR014862">
    <property type="entry name" value="TrwC"/>
</dbReference>
<dbReference type="Gene3D" id="3.40.50.300">
    <property type="entry name" value="P-loop containing nucleotide triphosphate hydrolases"/>
    <property type="match status" value="2"/>
</dbReference>
<dbReference type="SUPFAM" id="SSF52540">
    <property type="entry name" value="P-loop containing nucleoside triphosphate hydrolases"/>
    <property type="match status" value="2"/>
</dbReference>
<evidence type="ECO:0000256" key="1">
    <source>
        <dbReference type="ARBA" id="ARBA00022741"/>
    </source>
</evidence>
<dbReference type="CDD" id="cd18809">
    <property type="entry name" value="SF1_C_RecD"/>
    <property type="match status" value="1"/>
</dbReference>
<feature type="domain" description="TrwC relaxase" evidence="4">
    <location>
        <begin position="9"/>
        <end position="364"/>
    </location>
</feature>
<dbReference type="RefSeq" id="WP_163732869.1">
    <property type="nucleotide sequence ID" value="NZ_JAAGOA010000002.1"/>
</dbReference>
<name>A0A6L9S3W4_9ACTN</name>
<gene>
    <name evidence="5" type="ORF">G1H10_03840</name>
</gene>
<comment type="caution">
    <text evidence="5">The sequence shown here is derived from an EMBL/GenBank/DDBJ whole genome shotgun (WGS) entry which is preliminary data.</text>
</comment>
<dbReference type="InterPro" id="IPR050534">
    <property type="entry name" value="Coronavir_polyprotein_1ab"/>
</dbReference>
<sequence length="1217" mass="131263">MMSVKELHAGDGYAYLLRHVVDGEGMAASASSMSRYYAESGNPPGRWLGTGLTGLADSQGLTAGSVVSETQMERLFKHGTDPVTGVALGRRFAQPKSWRERADARIRALPAMLTGDERAARVATIEAQERDRPTRRPVSGFDCVFSPPKSVSALWALAPDDVRTVVEQAHHDALAEVVRVIERDVARTRIGTNGVAQVETRGVIAAAFDHYDSRAGDPQLHTHVVIANRVQGPDGAWRTLDSRGSLFPAAVAMSELYDTLLADNVTNRLGVGWEQRGNPVKAKNQSWEIAGVPDELIASFSRRAHGIESVKDDLVAAYRASHGRDPDDATVLRLRQQATYATRPAKQFRPLVSLRAEWRARAARQLGTDPDRWARTLIVDASRTPSRLVSEGEWASVVEQVAAATLHELSSERSTWRSWNVRAAAARASMPYRLASGDQRDELITAVTRRVAEQSICLTPPELASTPGVFRRADGTSAFRRSHADVYTSAAILAAEDRLLATFETRTAPTVDEALVRTGATSQTNGQTLTLDQVAAVRQIATSGRMVDVLVGPAGSGKTTTLAVLRRAWEAQYGAGSAVGLAPSAAAAEVLGDSLGITTENTAKWLHESTGPGAQARMTRAGQLRRHRDAALAAGESTRRWDAALADLQAESSRWQFRPGQLVIVDEASLASTLALDELRAQSEQAGAKLLLVGDPAQLSAVDAGGAFGLLVRHYGGQVAELTGVRRFTHAWEREASRRLRRGEIDVIDTYLGHARIRSGDHHQALDDAFLAWQSDTAAGLASLLIAPDAATVRDLNERARADRVAAGQVALDGVPLHDGTTAGRGDRIVTRLNNRKLATGPRSWVKNGDQWTVRTRHADGSLTVTRATGGQPVTLPAAYVAEHVELAYACTAHRAQGATVDTAHTLVAETTTRETLYVGMSRGRHANTAYVITGDEDEVADGHVPSVRDVLAAVIRRSGAESSAHETITAGQDQATSIARLAAEYDTLAREADTHHWAGILNTTCPADTDMATSPSYATVVAAMRRADAHGLDPAALLPRLASRAELQNSDDPLGLLGHRLEQLTDQATATGRSRTSRRMIAGLIPAAVHVDDPEIRRALDERATLIEQRAAALAQQAITDQALWLRELGHAPQTSQQRKQWLRNVITVAAYRERHGITGRGAMGEVDPDCGSWALRADRRRVEHIVRAARLGAQLDLPASKSNHRPQSQRSAPSL</sequence>
<protein>
    <submittedName>
        <fullName evidence="5">Relaxase domain-containing protein</fullName>
    </submittedName>
</protein>